<evidence type="ECO:0000256" key="2">
    <source>
        <dbReference type="SAM" id="SignalP"/>
    </source>
</evidence>
<feature type="signal peptide" evidence="2">
    <location>
        <begin position="1"/>
        <end position="24"/>
    </location>
</feature>
<feature type="chain" id="PRO_5040097074" evidence="2">
    <location>
        <begin position="25"/>
        <end position="321"/>
    </location>
</feature>
<proteinExistence type="predicted"/>
<gene>
    <name evidence="3" type="ORF">PC117_g6351</name>
    <name evidence="4" type="ORF">PC129_g12751</name>
</gene>
<protein>
    <submittedName>
        <fullName evidence="3">Uncharacterized protein</fullName>
    </submittedName>
</protein>
<dbReference type="Proteomes" id="UP000760860">
    <property type="component" value="Unassembled WGS sequence"/>
</dbReference>
<evidence type="ECO:0000313" key="3">
    <source>
        <dbReference type="EMBL" id="KAG2948013.1"/>
    </source>
</evidence>
<name>A0A8T1E4V1_9STRA</name>
<feature type="region of interest" description="Disordered" evidence="1">
    <location>
        <begin position="155"/>
        <end position="254"/>
    </location>
</feature>
<dbReference type="EMBL" id="RCMV01000487">
    <property type="protein sequence ID" value="KAG3216402.1"/>
    <property type="molecule type" value="Genomic_DNA"/>
</dbReference>
<accession>A0A8T1E4V1</accession>
<comment type="caution">
    <text evidence="3">The sequence shown here is derived from an EMBL/GenBank/DDBJ whole genome shotgun (WGS) entry which is preliminary data.</text>
</comment>
<dbReference type="VEuPathDB" id="FungiDB:PC110_g14443"/>
<evidence type="ECO:0000256" key="1">
    <source>
        <dbReference type="SAM" id="MobiDB-lite"/>
    </source>
</evidence>
<keyword evidence="2" id="KW-0732">Signal</keyword>
<sequence>MKSTVSLFAAAVIAATGWLTQVQAHGYMLIPLTEFKGAATGAWIVQIAPQFQANWESVVNDDELIALYVEKCGFSNPDAKPKDPPSDGTATIERGLAHHGPCEIWLDDTLALHNDDCAKAFSVKDYMSIKEARVSNTFGRYKNCIPLSEVKPVLPVPGSPRRPSRWTQARRPRCRRRHRQHKPPLRIHYRQNPPLQTVCKRMSQRQELRPLRQKPKRCRRNGPHHPRRGMKAHPLLKPRQQTRTPPPTVTNAPVWTNVPAVESSGTVTPFTQTEMAQSPVLDTAANTPNSFSFNNGNQATNAAASGQEQMSSTMVVPAFSF</sequence>
<evidence type="ECO:0000313" key="4">
    <source>
        <dbReference type="EMBL" id="KAG3216402.1"/>
    </source>
</evidence>
<feature type="compositionally biased region" description="Basic residues" evidence="1">
    <location>
        <begin position="211"/>
        <end position="236"/>
    </location>
</feature>
<organism evidence="3 5">
    <name type="scientific">Phytophthora cactorum</name>
    <dbReference type="NCBI Taxonomy" id="29920"/>
    <lineage>
        <taxon>Eukaryota</taxon>
        <taxon>Sar</taxon>
        <taxon>Stramenopiles</taxon>
        <taxon>Oomycota</taxon>
        <taxon>Peronosporomycetes</taxon>
        <taxon>Peronosporales</taxon>
        <taxon>Peronosporaceae</taxon>
        <taxon>Phytophthora</taxon>
    </lineage>
</organism>
<dbReference type="EMBL" id="RCMK01000120">
    <property type="protein sequence ID" value="KAG2948013.1"/>
    <property type="molecule type" value="Genomic_DNA"/>
</dbReference>
<dbReference type="AlphaFoldDB" id="A0A8T1E4V1"/>
<dbReference type="Proteomes" id="UP000736787">
    <property type="component" value="Unassembled WGS sequence"/>
</dbReference>
<reference evidence="3" key="1">
    <citation type="submission" date="2018-10" db="EMBL/GenBank/DDBJ databases">
        <title>Effector identification in a new, highly contiguous assembly of the strawberry crown rot pathogen Phytophthora cactorum.</title>
        <authorList>
            <person name="Armitage A.D."/>
            <person name="Nellist C.F."/>
            <person name="Bates H."/>
            <person name="Vickerstaff R.J."/>
            <person name="Harrison R.J."/>
        </authorList>
    </citation>
    <scope>NUCLEOTIDE SEQUENCE</scope>
    <source>
        <strain evidence="3">4040</strain>
        <strain evidence="4">P421</strain>
    </source>
</reference>
<evidence type="ECO:0000313" key="5">
    <source>
        <dbReference type="Proteomes" id="UP000736787"/>
    </source>
</evidence>
<dbReference type="VEuPathDB" id="FungiDB:PC110_g14444"/>
<feature type="compositionally biased region" description="Basic residues" evidence="1">
    <location>
        <begin position="162"/>
        <end position="189"/>
    </location>
</feature>